<dbReference type="Gene3D" id="1.10.8.60">
    <property type="match status" value="1"/>
</dbReference>
<comment type="caution">
    <text evidence="5">The sequence shown here is derived from an EMBL/GenBank/DDBJ whole genome shotgun (WGS) entry which is preliminary data.</text>
</comment>
<dbReference type="EMBL" id="BNJF01000004">
    <property type="protein sequence ID" value="GHO49113.1"/>
    <property type="molecule type" value="Genomic_DNA"/>
</dbReference>
<keyword evidence="1" id="KW-0547">Nucleotide-binding</keyword>
<feature type="domain" description="ATPase AAA-type core" evidence="3">
    <location>
        <begin position="2"/>
        <end position="30"/>
    </location>
</feature>
<proteinExistence type="predicted"/>
<dbReference type="Pfam" id="PF00004">
    <property type="entry name" value="AAA"/>
    <property type="match status" value="1"/>
</dbReference>
<keyword evidence="6" id="KW-1185">Reference proteome</keyword>
<dbReference type="Gene3D" id="3.40.50.300">
    <property type="entry name" value="P-loop containing nucleotide triphosphate hydrolases"/>
    <property type="match status" value="1"/>
</dbReference>
<evidence type="ECO:0000259" key="4">
    <source>
        <dbReference type="Pfam" id="PF17862"/>
    </source>
</evidence>
<dbReference type="GO" id="GO:0016887">
    <property type="term" value="F:ATP hydrolysis activity"/>
    <property type="evidence" value="ECO:0007669"/>
    <property type="project" value="InterPro"/>
</dbReference>
<dbReference type="InterPro" id="IPR003959">
    <property type="entry name" value="ATPase_AAA_core"/>
</dbReference>
<dbReference type="Proteomes" id="UP000612362">
    <property type="component" value="Unassembled WGS sequence"/>
</dbReference>
<dbReference type="AlphaFoldDB" id="A0A8J3IB82"/>
<dbReference type="PANTHER" id="PTHR23077">
    <property type="entry name" value="AAA-FAMILY ATPASE"/>
    <property type="match status" value="1"/>
</dbReference>
<name>A0A8J3IB82_9CHLR</name>
<sequence>MLVLASTNRHDLIDPAMLRPGRFDFVIEMPKPDLKAREEIFKVHTRGKPLGKGVTPRSLAMETENIVGAEIASYCQKASLLAIREFLDSKEEDLEKFTIEKRHFSEAMQGTITHL</sequence>
<dbReference type="SUPFAM" id="SSF52540">
    <property type="entry name" value="P-loop containing nucleoside triphosphate hydrolases"/>
    <property type="match status" value="1"/>
</dbReference>
<organism evidence="5 6">
    <name type="scientific">Ktedonospora formicarum</name>
    <dbReference type="NCBI Taxonomy" id="2778364"/>
    <lineage>
        <taxon>Bacteria</taxon>
        <taxon>Bacillati</taxon>
        <taxon>Chloroflexota</taxon>
        <taxon>Ktedonobacteria</taxon>
        <taxon>Ktedonobacterales</taxon>
        <taxon>Ktedonobacteraceae</taxon>
        <taxon>Ktedonospora</taxon>
    </lineage>
</organism>
<evidence type="ECO:0000256" key="1">
    <source>
        <dbReference type="ARBA" id="ARBA00022741"/>
    </source>
</evidence>
<evidence type="ECO:0000313" key="6">
    <source>
        <dbReference type="Proteomes" id="UP000612362"/>
    </source>
</evidence>
<reference evidence="5" key="1">
    <citation type="submission" date="2020-10" db="EMBL/GenBank/DDBJ databases">
        <title>Taxonomic study of unclassified bacteria belonging to the class Ktedonobacteria.</title>
        <authorList>
            <person name="Yabe S."/>
            <person name="Wang C.M."/>
            <person name="Zheng Y."/>
            <person name="Sakai Y."/>
            <person name="Cavaletti L."/>
            <person name="Monciardini P."/>
            <person name="Donadio S."/>
        </authorList>
    </citation>
    <scope>NUCLEOTIDE SEQUENCE</scope>
    <source>
        <strain evidence="5">SOSP1-1</strain>
    </source>
</reference>
<keyword evidence="2" id="KW-0067">ATP-binding</keyword>
<gene>
    <name evidence="5" type="ORF">KSX_72760</name>
</gene>
<dbReference type="InterPro" id="IPR027417">
    <property type="entry name" value="P-loop_NTPase"/>
</dbReference>
<evidence type="ECO:0000313" key="5">
    <source>
        <dbReference type="EMBL" id="GHO49113.1"/>
    </source>
</evidence>
<accession>A0A8J3IB82</accession>
<protein>
    <submittedName>
        <fullName evidence="5">Uncharacterized protein</fullName>
    </submittedName>
</protein>
<dbReference type="PANTHER" id="PTHR23077:SF171">
    <property type="entry name" value="NUCLEAR VALOSIN-CONTAINING PROTEIN-LIKE"/>
    <property type="match status" value="1"/>
</dbReference>
<dbReference type="InterPro" id="IPR041569">
    <property type="entry name" value="AAA_lid_3"/>
</dbReference>
<evidence type="ECO:0000256" key="2">
    <source>
        <dbReference type="ARBA" id="ARBA00022840"/>
    </source>
</evidence>
<dbReference type="Pfam" id="PF17862">
    <property type="entry name" value="AAA_lid_3"/>
    <property type="match status" value="1"/>
</dbReference>
<evidence type="ECO:0000259" key="3">
    <source>
        <dbReference type="Pfam" id="PF00004"/>
    </source>
</evidence>
<dbReference type="InterPro" id="IPR050168">
    <property type="entry name" value="AAA_ATPase_domain"/>
</dbReference>
<feature type="domain" description="AAA ATPase AAA+ lid" evidence="4">
    <location>
        <begin position="58"/>
        <end position="95"/>
    </location>
</feature>
<dbReference type="GO" id="GO:0005524">
    <property type="term" value="F:ATP binding"/>
    <property type="evidence" value="ECO:0007669"/>
    <property type="project" value="UniProtKB-KW"/>
</dbReference>